<proteinExistence type="predicted"/>
<gene>
    <name evidence="3" type="ORF">NCTC7582_00559</name>
</gene>
<organism evidence="3 4">
    <name type="scientific">Lysinibacillus capsici</name>
    <dbReference type="NCBI Taxonomy" id="2115968"/>
    <lineage>
        <taxon>Bacteria</taxon>
        <taxon>Bacillati</taxon>
        <taxon>Bacillota</taxon>
        <taxon>Bacilli</taxon>
        <taxon>Bacillales</taxon>
        <taxon>Bacillaceae</taxon>
        <taxon>Lysinibacillus</taxon>
    </lineage>
</organism>
<dbReference type="PROSITE" id="PS51257">
    <property type="entry name" value="PROKAR_LIPOPROTEIN"/>
    <property type="match status" value="1"/>
</dbReference>
<evidence type="ECO:0000259" key="2">
    <source>
        <dbReference type="SMART" id="SM00460"/>
    </source>
</evidence>
<dbReference type="PANTHER" id="PTHR33490">
    <property type="entry name" value="BLR5614 PROTEIN-RELATED"/>
    <property type="match status" value="1"/>
</dbReference>
<dbReference type="Pfam" id="PF01841">
    <property type="entry name" value="Transglut_core"/>
    <property type="match status" value="1"/>
</dbReference>
<accession>A0A2X0XBU0</accession>
<dbReference type="SMART" id="SM00460">
    <property type="entry name" value="TGc"/>
    <property type="match status" value="1"/>
</dbReference>
<evidence type="ECO:0000313" key="3">
    <source>
        <dbReference type="EMBL" id="SPT96515.1"/>
    </source>
</evidence>
<dbReference type="AlphaFoldDB" id="A0A2X0XBU0"/>
<dbReference type="RefSeq" id="WP_112116604.1">
    <property type="nucleotide sequence ID" value="NZ_UAQE01000001.1"/>
</dbReference>
<sequence length="415" mass="48087">MNKKIAALLVLCCMIPFLTACSKAIDLLLEEEDVTTTTLAEETENDMKKPESKALSASFSPNDLFSTSLFKDDPALLQFTKKVEKQVAKFEQHFEVPYTGKLNFEDFEVQLNDLNSLLSFVDPYTAGYFLTYEWTAWETEDGYLVELSIDYLTDAKKEQKVDQYVEAFADQYITTDMTDFERAKIINDTVVQLATYTEQGSTEGQTVFELIDEETAVCQAYALLAYRLLLASNVEAKYVYGYSEDQLHAWNLVSIDGNWYHLDTTWNDVDSAEPYAISYEYFLVSDEKLSQDHLWVNENYFTATNNNYDFMHDMWYANTVDDVIYYNSINDNMVYSYNLDTNENNQITETACYYLATYDDFIYCSDYDNAGYLTKINVQDGSEEVLFEDEVLNLYIEEDILYYETIDGAQHQENL</sequence>
<dbReference type="InterPro" id="IPR002931">
    <property type="entry name" value="Transglutaminase-like"/>
</dbReference>
<dbReference type="EMBL" id="UAQE01000001">
    <property type="protein sequence ID" value="SPT96515.1"/>
    <property type="molecule type" value="Genomic_DNA"/>
</dbReference>
<dbReference type="STRING" id="1421.A2J09_14660"/>
<feature type="chain" id="PRO_5039515658" evidence="1">
    <location>
        <begin position="21"/>
        <end position="415"/>
    </location>
</feature>
<dbReference type="InterPro" id="IPR032485">
    <property type="entry name" value="LRP1-like_beta_prop"/>
</dbReference>
<dbReference type="InterPro" id="IPR038765">
    <property type="entry name" value="Papain-like_cys_pep_sf"/>
</dbReference>
<dbReference type="SUPFAM" id="SSF54001">
    <property type="entry name" value="Cysteine proteinases"/>
    <property type="match status" value="1"/>
</dbReference>
<feature type="domain" description="Transglutaminase-like" evidence="2">
    <location>
        <begin position="210"/>
        <end position="266"/>
    </location>
</feature>
<name>A0A2X0XBU0_9BACI</name>
<keyword evidence="1" id="KW-0732">Signal</keyword>
<dbReference type="Proteomes" id="UP000251431">
    <property type="component" value="Unassembled WGS sequence"/>
</dbReference>
<protein>
    <submittedName>
        <fullName evidence="3">Transglutaminase domain-containing protein</fullName>
    </submittedName>
</protein>
<dbReference type="Gene3D" id="3.10.620.30">
    <property type="match status" value="1"/>
</dbReference>
<evidence type="ECO:0000313" key="4">
    <source>
        <dbReference type="Proteomes" id="UP000251431"/>
    </source>
</evidence>
<evidence type="ECO:0000256" key="1">
    <source>
        <dbReference type="SAM" id="SignalP"/>
    </source>
</evidence>
<reference evidence="3 4" key="1">
    <citation type="submission" date="2018-06" db="EMBL/GenBank/DDBJ databases">
        <authorList>
            <consortium name="Pathogen Informatics"/>
            <person name="Doyle S."/>
        </authorList>
    </citation>
    <scope>NUCLEOTIDE SEQUENCE [LARGE SCALE GENOMIC DNA]</scope>
    <source>
        <strain evidence="3 4">NCTC7582</strain>
    </source>
</reference>
<dbReference type="Pfam" id="PF16472">
    <property type="entry name" value="DUF5050"/>
    <property type="match status" value="1"/>
</dbReference>
<feature type="signal peptide" evidence="1">
    <location>
        <begin position="1"/>
        <end position="20"/>
    </location>
</feature>